<feature type="transmembrane region" description="Helical" evidence="1">
    <location>
        <begin position="169"/>
        <end position="192"/>
    </location>
</feature>
<name>A0A1I1MIA1_9ACTN</name>
<evidence type="ECO:0000256" key="1">
    <source>
        <dbReference type="SAM" id="Phobius"/>
    </source>
</evidence>
<reference evidence="2 3" key="1">
    <citation type="submission" date="2016-10" db="EMBL/GenBank/DDBJ databases">
        <authorList>
            <person name="de Groot N.N."/>
        </authorList>
    </citation>
    <scope>NUCLEOTIDE SEQUENCE [LARGE SCALE GENOMIC DNA]</scope>
    <source>
        <strain evidence="2 3">CGMCC 1.7056</strain>
    </source>
</reference>
<protein>
    <recommendedName>
        <fullName evidence="4">ABC-2 family transporter protein</fullName>
    </recommendedName>
</protein>
<feature type="transmembrane region" description="Helical" evidence="1">
    <location>
        <begin position="199"/>
        <end position="219"/>
    </location>
</feature>
<gene>
    <name evidence="2" type="ORF">SAMN04487968_1129</name>
</gene>
<proteinExistence type="predicted"/>
<dbReference type="STRING" id="574651.SAMN04487968_1129"/>
<evidence type="ECO:0000313" key="2">
    <source>
        <dbReference type="EMBL" id="SFC82403.1"/>
    </source>
</evidence>
<keyword evidence="3" id="KW-1185">Reference proteome</keyword>
<sequence>MTSPSTGSVSGSVTGTSPIVLDVTDTAPIPFGRLVGVELRKARDTRASFWLLAIIGIVVVLAEAIALIVTTVNDDKIQFGDFTAVAAFLTSVLLPVLGIMLVTTEWTQRSAMVTFTLESRRSRVILAKLAVGVILTLATIVLATAIGAICTALYGLFNGHADWHYGWDGFFGFIIGQNLAMLTGFALAALLLNTAAAIVIFFIYTYVLPGLIALGAHYMDWFDKLAPWIDFSSAQGELYELSDMTGKEWGHLVVSGIIWLVVPLVIGLRRILRAEVK</sequence>
<evidence type="ECO:0000313" key="3">
    <source>
        <dbReference type="Proteomes" id="UP000198832"/>
    </source>
</evidence>
<keyword evidence="1" id="KW-0472">Membrane</keyword>
<keyword evidence="1" id="KW-0812">Transmembrane</keyword>
<dbReference type="RefSeq" id="WP_091125447.1">
    <property type="nucleotide sequence ID" value="NZ_FOLB01000012.1"/>
</dbReference>
<feature type="transmembrane region" description="Helical" evidence="1">
    <location>
        <begin position="82"/>
        <end position="103"/>
    </location>
</feature>
<evidence type="ECO:0008006" key="4">
    <source>
        <dbReference type="Google" id="ProtNLM"/>
    </source>
</evidence>
<dbReference type="Pfam" id="PF12730">
    <property type="entry name" value="ABC2_membrane_4"/>
    <property type="match status" value="1"/>
</dbReference>
<accession>A0A1I1MIA1</accession>
<dbReference type="EMBL" id="FOLB01000012">
    <property type="protein sequence ID" value="SFC82403.1"/>
    <property type="molecule type" value="Genomic_DNA"/>
</dbReference>
<dbReference type="Proteomes" id="UP000198832">
    <property type="component" value="Unassembled WGS sequence"/>
</dbReference>
<dbReference type="OrthoDB" id="3822725at2"/>
<feature type="transmembrane region" description="Helical" evidence="1">
    <location>
        <begin position="124"/>
        <end position="157"/>
    </location>
</feature>
<organism evidence="2 3">
    <name type="scientific">Nocardioides terrae</name>
    <dbReference type="NCBI Taxonomy" id="574651"/>
    <lineage>
        <taxon>Bacteria</taxon>
        <taxon>Bacillati</taxon>
        <taxon>Actinomycetota</taxon>
        <taxon>Actinomycetes</taxon>
        <taxon>Propionibacteriales</taxon>
        <taxon>Nocardioidaceae</taxon>
        <taxon>Nocardioides</taxon>
    </lineage>
</organism>
<dbReference type="AlphaFoldDB" id="A0A1I1MIA1"/>
<feature type="transmembrane region" description="Helical" evidence="1">
    <location>
        <begin position="49"/>
        <end position="70"/>
    </location>
</feature>
<keyword evidence="1" id="KW-1133">Transmembrane helix</keyword>
<feature type="transmembrane region" description="Helical" evidence="1">
    <location>
        <begin position="249"/>
        <end position="268"/>
    </location>
</feature>